<reference evidence="1" key="1">
    <citation type="journal article" date="2021" name="bioRxiv">
        <title>Whole Genome Assembly and Annotation of Northern Wild Rice, Zizania palustris L., Supports a Whole Genome Duplication in the Zizania Genus.</title>
        <authorList>
            <person name="Haas M."/>
            <person name="Kono T."/>
            <person name="Macchietto M."/>
            <person name="Millas R."/>
            <person name="McGilp L."/>
            <person name="Shao M."/>
            <person name="Duquette J."/>
            <person name="Hirsch C.N."/>
            <person name="Kimball J."/>
        </authorList>
    </citation>
    <scope>NUCLEOTIDE SEQUENCE</scope>
    <source>
        <tissue evidence="1">Fresh leaf tissue</tissue>
    </source>
</reference>
<comment type="caution">
    <text evidence="1">The sequence shown here is derived from an EMBL/GenBank/DDBJ whole genome shotgun (WGS) entry which is preliminary data.</text>
</comment>
<dbReference type="EMBL" id="JAAALK010000283">
    <property type="protein sequence ID" value="KAG8072928.1"/>
    <property type="molecule type" value="Genomic_DNA"/>
</dbReference>
<reference evidence="1" key="2">
    <citation type="submission" date="2021-02" db="EMBL/GenBank/DDBJ databases">
        <authorList>
            <person name="Kimball J.A."/>
            <person name="Haas M.W."/>
            <person name="Macchietto M."/>
            <person name="Kono T."/>
            <person name="Duquette J."/>
            <person name="Shao M."/>
        </authorList>
    </citation>
    <scope>NUCLEOTIDE SEQUENCE</scope>
    <source>
        <tissue evidence="1">Fresh leaf tissue</tissue>
    </source>
</reference>
<name>A0A8J5SIB4_ZIZPA</name>
<dbReference type="OrthoDB" id="694037at2759"/>
<sequence length="190" mass="19947">MGKKNKGGGGGEKKEMVLKVAMHCKCKGCIDKIRNAVKDLPLYPGVEAMDQSAVLSKGEVRLVATADPAKLRDRLHKATGKKIDLLILQAAEPQPPVQVNAGVAAPAAAVAAQALLSQLQPVAGAWPNGQISYGAAAQPCPWPALQPAAAEAYYPYYPGASASASAWGPSYGYPHDAYGRAPAWHTHAYY</sequence>
<proteinExistence type="predicted"/>
<keyword evidence="2" id="KW-1185">Reference proteome</keyword>
<dbReference type="InterPro" id="IPR044594">
    <property type="entry name" value="HIPP01/3/5/6"/>
</dbReference>
<evidence type="ECO:0000313" key="1">
    <source>
        <dbReference type="EMBL" id="KAG8072928.1"/>
    </source>
</evidence>
<evidence type="ECO:0000313" key="2">
    <source>
        <dbReference type="Proteomes" id="UP000729402"/>
    </source>
</evidence>
<dbReference type="AlphaFoldDB" id="A0A8J5SIB4"/>
<dbReference type="GO" id="GO:0046872">
    <property type="term" value="F:metal ion binding"/>
    <property type="evidence" value="ECO:0007669"/>
    <property type="project" value="InterPro"/>
</dbReference>
<organism evidence="1 2">
    <name type="scientific">Zizania palustris</name>
    <name type="common">Northern wild rice</name>
    <dbReference type="NCBI Taxonomy" id="103762"/>
    <lineage>
        <taxon>Eukaryota</taxon>
        <taxon>Viridiplantae</taxon>
        <taxon>Streptophyta</taxon>
        <taxon>Embryophyta</taxon>
        <taxon>Tracheophyta</taxon>
        <taxon>Spermatophyta</taxon>
        <taxon>Magnoliopsida</taxon>
        <taxon>Liliopsida</taxon>
        <taxon>Poales</taxon>
        <taxon>Poaceae</taxon>
        <taxon>BOP clade</taxon>
        <taxon>Oryzoideae</taxon>
        <taxon>Oryzeae</taxon>
        <taxon>Zizaniinae</taxon>
        <taxon>Zizania</taxon>
    </lineage>
</organism>
<accession>A0A8J5SIB4</accession>
<gene>
    <name evidence="1" type="ORF">GUJ93_ZPchr0006g42627</name>
</gene>
<dbReference type="Proteomes" id="UP000729402">
    <property type="component" value="Unassembled WGS sequence"/>
</dbReference>
<evidence type="ECO:0008006" key="3">
    <source>
        <dbReference type="Google" id="ProtNLM"/>
    </source>
</evidence>
<dbReference type="PANTHER" id="PTHR46413">
    <property type="entry name" value="HEAVY METAL-ASSOCIATED ISOPRENYLATED PLANT PROTEIN 6"/>
    <property type="match status" value="1"/>
</dbReference>
<dbReference type="PANTHER" id="PTHR46413:SF8">
    <property type="entry name" value="OS02G0818900 PROTEIN"/>
    <property type="match status" value="1"/>
</dbReference>
<protein>
    <recommendedName>
        <fullName evidence="3">HMA domain-containing protein</fullName>
    </recommendedName>
</protein>